<accession>A0A9P8G0K2</accession>
<comment type="caution">
    <text evidence="1">The sequence shown here is derived from an EMBL/GenBank/DDBJ whole genome shotgun (WGS) entry which is preliminary data.</text>
</comment>
<evidence type="ECO:0008006" key="3">
    <source>
        <dbReference type="Google" id="ProtNLM"/>
    </source>
</evidence>
<feature type="non-terminal residue" evidence="1">
    <location>
        <position position="424"/>
    </location>
</feature>
<dbReference type="AlphaFoldDB" id="A0A9P8G0K2"/>
<organism evidence="1 2">
    <name type="scientific">Aureobasidium melanogenum</name>
    <name type="common">Aureobasidium pullulans var. melanogenum</name>
    <dbReference type="NCBI Taxonomy" id="46634"/>
    <lineage>
        <taxon>Eukaryota</taxon>
        <taxon>Fungi</taxon>
        <taxon>Dikarya</taxon>
        <taxon>Ascomycota</taxon>
        <taxon>Pezizomycotina</taxon>
        <taxon>Dothideomycetes</taxon>
        <taxon>Dothideomycetidae</taxon>
        <taxon>Dothideales</taxon>
        <taxon>Saccotheciaceae</taxon>
        <taxon>Aureobasidium</taxon>
    </lineage>
</organism>
<reference evidence="1" key="2">
    <citation type="submission" date="2021-08" db="EMBL/GenBank/DDBJ databases">
        <authorList>
            <person name="Gostincar C."/>
            <person name="Sun X."/>
            <person name="Song Z."/>
            <person name="Gunde-Cimerman N."/>
        </authorList>
    </citation>
    <scope>NUCLEOTIDE SEQUENCE</scope>
    <source>
        <strain evidence="1">EXF-9298</strain>
    </source>
</reference>
<gene>
    <name evidence="1" type="ORF">KCU98_g2698</name>
</gene>
<reference evidence="1" key="1">
    <citation type="journal article" date="2021" name="J Fungi (Basel)">
        <title>Virulence traits and population genomics of the black yeast Aureobasidium melanogenum.</title>
        <authorList>
            <person name="Cernosa A."/>
            <person name="Sun X."/>
            <person name="Gostincar C."/>
            <person name="Fang C."/>
            <person name="Gunde-Cimerman N."/>
            <person name="Song Z."/>
        </authorList>
    </citation>
    <scope>NUCLEOTIDE SEQUENCE</scope>
    <source>
        <strain evidence="1">EXF-9298</strain>
    </source>
</reference>
<proteinExistence type="predicted"/>
<evidence type="ECO:0000313" key="2">
    <source>
        <dbReference type="Proteomes" id="UP000729357"/>
    </source>
</evidence>
<name>A0A9P8G0K2_AURME</name>
<evidence type="ECO:0000313" key="1">
    <source>
        <dbReference type="EMBL" id="KAG9988318.1"/>
    </source>
</evidence>
<sequence>MIDPPGQHKFKTVNLSGSINIFMPMDGPEGVETLKDEHLAFEVDIAGTTHQDKDAIPALEKLDSTSSIMSASPFCPYIAGNEILLKASDESNPIKALILKCFQATLSCVMVIRFIDPPVFNGTSECILKLLDRRFSTQAREDLELASWTPELEQQFQDFVRNGDAEEFFSYWDAEKEFDCDWSAFYVTNHRKWSPAKWEAYIQWQTIDLYETEKKAYQLMAALQGVVVPKMLGEVILDLSTEAAKITSDGELADAKSMTSDTNDNPRISIIPGLLLQFVDGFELTDLHEHLPREQWQSVVDSSITTLRQIQACGILNYDANTRNFIIDPTSHKAMMVDFGITKFREDVDSDREWDKMQAYKDEEFLVAMAIQHRLKTLTGDTIVYKPTERHWRLMYRYNQEGGENEGGTKEEEEYVNSRLDVVY</sequence>
<dbReference type="EMBL" id="JAHFXS010000159">
    <property type="protein sequence ID" value="KAG9988318.1"/>
    <property type="molecule type" value="Genomic_DNA"/>
</dbReference>
<keyword evidence="2" id="KW-1185">Reference proteome</keyword>
<dbReference type="Proteomes" id="UP000729357">
    <property type="component" value="Unassembled WGS sequence"/>
</dbReference>
<protein>
    <recommendedName>
        <fullName evidence="3">Protein kinase domain-containing protein</fullName>
    </recommendedName>
</protein>